<dbReference type="PANTHER" id="PTHR37318:SF1">
    <property type="entry name" value="BSL7504 PROTEIN"/>
    <property type="match status" value="1"/>
</dbReference>
<sequence length="100" mass="10945">MEQPDPTIHQPVRLKIMAALKALPQGEQLEFVRLKGIVGATEGNLGAHITTLEEAGYVGVEKDFVGKRPRTRVAMTPHGRRAFEDYVSYLQEIIGVAGSS</sequence>
<dbReference type="Gene3D" id="1.10.10.10">
    <property type="entry name" value="Winged helix-like DNA-binding domain superfamily/Winged helix DNA-binding domain"/>
    <property type="match status" value="1"/>
</dbReference>
<dbReference type="AlphaFoldDB" id="A0A846MXY4"/>
<reference evidence="2 3" key="1">
    <citation type="submission" date="2020-03" db="EMBL/GenBank/DDBJ databases">
        <title>Genomic Encyclopedia of Type Strains, Phase IV (KMG-IV): sequencing the most valuable type-strain genomes for metagenomic binning, comparative biology and taxonomic classification.</title>
        <authorList>
            <person name="Goeker M."/>
        </authorList>
    </citation>
    <scope>NUCLEOTIDE SEQUENCE [LARGE SCALE GENOMIC DNA]</scope>
    <source>
        <strain evidence="2 3">DSM 19867</strain>
    </source>
</reference>
<gene>
    <name evidence="2" type="ORF">FHS83_001403</name>
</gene>
<dbReference type="Proteomes" id="UP000570514">
    <property type="component" value="Unassembled WGS sequence"/>
</dbReference>
<dbReference type="RefSeq" id="WP_167082227.1">
    <property type="nucleotide sequence ID" value="NZ_BAAADC010000001.1"/>
</dbReference>
<dbReference type="InterPro" id="IPR036388">
    <property type="entry name" value="WH-like_DNA-bd_sf"/>
</dbReference>
<keyword evidence="2" id="KW-0238">DNA-binding</keyword>
<accession>A0A846MXY4</accession>
<evidence type="ECO:0000313" key="3">
    <source>
        <dbReference type="Proteomes" id="UP000570514"/>
    </source>
</evidence>
<name>A0A846MXY4_9PROT</name>
<evidence type="ECO:0000313" key="2">
    <source>
        <dbReference type="EMBL" id="NIK88085.1"/>
    </source>
</evidence>
<comment type="caution">
    <text evidence="2">The sequence shown here is derived from an EMBL/GenBank/DDBJ whole genome shotgun (WGS) entry which is preliminary data.</text>
</comment>
<dbReference type="InterPro" id="IPR036390">
    <property type="entry name" value="WH_DNA-bd_sf"/>
</dbReference>
<dbReference type="InterPro" id="IPR027395">
    <property type="entry name" value="WH_DNA-bd_dom"/>
</dbReference>
<proteinExistence type="predicted"/>
<dbReference type="EMBL" id="JAASRM010000001">
    <property type="protein sequence ID" value="NIK88085.1"/>
    <property type="molecule type" value="Genomic_DNA"/>
</dbReference>
<feature type="domain" description="Winged helix DNA-binding" evidence="1">
    <location>
        <begin position="12"/>
        <end position="94"/>
    </location>
</feature>
<dbReference type="Pfam" id="PF13601">
    <property type="entry name" value="HTH_34"/>
    <property type="match status" value="1"/>
</dbReference>
<dbReference type="GO" id="GO:0003677">
    <property type="term" value="F:DNA binding"/>
    <property type="evidence" value="ECO:0007669"/>
    <property type="project" value="UniProtKB-KW"/>
</dbReference>
<keyword evidence="3" id="KW-1185">Reference proteome</keyword>
<evidence type="ECO:0000259" key="1">
    <source>
        <dbReference type="Pfam" id="PF13601"/>
    </source>
</evidence>
<protein>
    <submittedName>
        <fullName evidence="2">DNA-binding MarR family transcriptional regulator</fullName>
    </submittedName>
</protein>
<dbReference type="SUPFAM" id="SSF46785">
    <property type="entry name" value="Winged helix' DNA-binding domain"/>
    <property type="match status" value="1"/>
</dbReference>
<organism evidence="2 3">
    <name type="scientific">Rhizomicrobium palustre</name>
    <dbReference type="NCBI Taxonomy" id="189966"/>
    <lineage>
        <taxon>Bacteria</taxon>
        <taxon>Pseudomonadati</taxon>
        <taxon>Pseudomonadota</taxon>
        <taxon>Alphaproteobacteria</taxon>
        <taxon>Micropepsales</taxon>
        <taxon>Micropepsaceae</taxon>
        <taxon>Rhizomicrobium</taxon>
    </lineage>
</organism>
<dbReference type="PANTHER" id="PTHR37318">
    <property type="entry name" value="BSL7504 PROTEIN"/>
    <property type="match status" value="1"/>
</dbReference>